<evidence type="ECO:0000256" key="3">
    <source>
        <dbReference type="ARBA" id="ARBA00022833"/>
    </source>
</evidence>
<dbReference type="SUPFAM" id="SSF90002">
    <property type="entry name" value="Hypothetical protein YjiA, C-terminal domain"/>
    <property type="match status" value="1"/>
</dbReference>
<dbReference type="Proteomes" id="UP000822688">
    <property type="component" value="Chromosome 1"/>
</dbReference>
<dbReference type="SMART" id="SM00833">
    <property type="entry name" value="CobW_C"/>
    <property type="match status" value="1"/>
</dbReference>
<accession>A0A8T0J621</accession>
<sequence length="384" mass="42263">MEDDAPLAIPLFPTSPQPHSTADPHESVPGQVSETPASGDGAQGSGDGQAEPVGITMITGYLGAGKTTLVNYILNERHGRRIAVILNEFGDELGIEKAMVNDGAGGALVEEWVELGNGCVCCSVKHSFVQALEQLLERREKFDHILLETTGLANPGPVAAVLWVDDQLESPVHLDSIVTVVDARNLKQQLADSRENGAVNEAYLQIAFADVVLLNKVDLVTGGTTEVEDLEAQIHNINGLVKIVRSERCQVDLKDVFERRAYRAQPSADLETLLQLDERDVHDRMVGTISFSASETTDLAKVNDWLGELLWEGGMDSEIYRMKGIFNIHGSDNMYMLQAVRDLYEIVPTRSWKPDEKRRTQIVFIGKDLKKNTLLESFKKCVAV</sequence>
<reference evidence="10" key="1">
    <citation type="submission" date="2020-06" db="EMBL/GenBank/DDBJ databases">
        <title>WGS assembly of Ceratodon purpureus strain R40.</title>
        <authorList>
            <person name="Carey S.B."/>
            <person name="Jenkins J."/>
            <person name="Shu S."/>
            <person name="Lovell J.T."/>
            <person name="Sreedasyam A."/>
            <person name="Maumus F."/>
            <person name="Tiley G.P."/>
            <person name="Fernandez-Pozo N."/>
            <person name="Barry K."/>
            <person name="Chen C."/>
            <person name="Wang M."/>
            <person name="Lipzen A."/>
            <person name="Daum C."/>
            <person name="Saski C.A."/>
            <person name="Payton A.C."/>
            <person name="Mcbreen J.C."/>
            <person name="Conrad R.E."/>
            <person name="Kollar L.M."/>
            <person name="Olsson S."/>
            <person name="Huttunen S."/>
            <person name="Landis J.B."/>
            <person name="Wickett N.J."/>
            <person name="Johnson M.G."/>
            <person name="Rensing S.A."/>
            <person name="Grimwood J."/>
            <person name="Schmutz J."/>
            <person name="Mcdaniel S.F."/>
        </authorList>
    </citation>
    <scope>NUCLEOTIDE SEQUENCE</scope>
    <source>
        <strain evidence="10">R40</strain>
    </source>
</reference>
<dbReference type="PANTHER" id="PTHR13748:SF31">
    <property type="entry name" value="ZINC-REGULATED GTPASE METALLOPROTEIN ACTIVATOR 1A-RELATED"/>
    <property type="match status" value="1"/>
</dbReference>
<dbReference type="InterPro" id="IPR051316">
    <property type="entry name" value="Zinc-reg_GTPase_activator"/>
</dbReference>
<dbReference type="InterPro" id="IPR011629">
    <property type="entry name" value="CobW-like_C"/>
</dbReference>
<dbReference type="EMBL" id="CM026421">
    <property type="protein sequence ID" value="KAG0591374.1"/>
    <property type="molecule type" value="Genomic_DNA"/>
</dbReference>
<evidence type="ECO:0000256" key="4">
    <source>
        <dbReference type="ARBA" id="ARBA00023134"/>
    </source>
</evidence>
<evidence type="ECO:0000313" key="11">
    <source>
        <dbReference type="Proteomes" id="UP000822688"/>
    </source>
</evidence>
<dbReference type="CDD" id="cd03112">
    <property type="entry name" value="CobW-like"/>
    <property type="match status" value="1"/>
</dbReference>
<comment type="catalytic activity">
    <reaction evidence="7">
        <text>GTP + H2O = GDP + phosphate + H(+)</text>
        <dbReference type="Rhea" id="RHEA:19669"/>
        <dbReference type="ChEBI" id="CHEBI:15377"/>
        <dbReference type="ChEBI" id="CHEBI:15378"/>
        <dbReference type="ChEBI" id="CHEBI:37565"/>
        <dbReference type="ChEBI" id="CHEBI:43474"/>
        <dbReference type="ChEBI" id="CHEBI:58189"/>
    </reaction>
    <physiologicalReaction direction="left-to-right" evidence="7">
        <dbReference type="Rhea" id="RHEA:19670"/>
    </physiologicalReaction>
</comment>
<dbReference type="Gene3D" id="3.30.1220.10">
    <property type="entry name" value="CobW-like, C-terminal domain"/>
    <property type="match status" value="1"/>
</dbReference>
<evidence type="ECO:0000259" key="9">
    <source>
        <dbReference type="SMART" id="SM00833"/>
    </source>
</evidence>
<dbReference type="Gene3D" id="3.40.50.300">
    <property type="entry name" value="P-loop containing nucleotide triphosphate hydrolases"/>
    <property type="match status" value="1"/>
</dbReference>
<feature type="region of interest" description="Disordered" evidence="8">
    <location>
        <begin position="1"/>
        <end position="50"/>
    </location>
</feature>
<proteinExistence type="inferred from homology"/>
<evidence type="ECO:0000256" key="1">
    <source>
        <dbReference type="ARBA" id="ARBA00022741"/>
    </source>
</evidence>
<evidence type="ECO:0000256" key="2">
    <source>
        <dbReference type="ARBA" id="ARBA00022801"/>
    </source>
</evidence>
<keyword evidence="1" id="KW-0547">Nucleotide-binding</keyword>
<dbReference type="InterPro" id="IPR036627">
    <property type="entry name" value="CobW-likC_sf"/>
</dbReference>
<dbReference type="InterPro" id="IPR027417">
    <property type="entry name" value="P-loop_NTPase"/>
</dbReference>
<keyword evidence="4" id="KW-0342">GTP-binding</keyword>
<comment type="caution">
    <text evidence="10">The sequence shown here is derived from an EMBL/GenBank/DDBJ whole genome shotgun (WGS) entry which is preliminary data.</text>
</comment>
<dbReference type="OrthoDB" id="258627at2759"/>
<name>A0A8T0J621_CERPU</name>
<dbReference type="AlphaFoldDB" id="A0A8T0J621"/>
<feature type="domain" description="CobW C-terminal" evidence="9">
    <location>
        <begin position="286"/>
        <end position="382"/>
    </location>
</feature>
<evidence type="ECO:0000313" key="10">
    <source>
        <dbReference type="EMBL" id="KAG0591374.1"/>
    </source>
</evidence>
<dbReference type="Pfam" id="PF02492">
    <property type="entry name" value="cobW"/>
    <property type="match status" value="1"/>
</dbReference>
<evidence type="ECO:0000256" key="6">
    <source>
        <dbReference type="ARBA" id="ARBA00034320"/>
    </source>
</evidence>
<keyword evidence="3" id="KW-0862">Zinc</keyword>
<evidence type="ECO:0000256" key="5">
    <source>
        <dbReference type="ARBA" id="ARBA00023186"/>
    </source>
</evidence>
<dbReference type="SUPFAM" id="SSF52540">
    <property type="entry name" value="P-loop containing nucleoside triphosphate hydrolases"/>
    <property type="match status" value="1"/>
</dbReference>
<organism evidence="10 11">
    <name type="scientific">Ceratodon purpureus</name>
    <name type="common">Fire moss</name>
    <name type="synonym">Dicranum purpureum</name>
    <dbReference type="NCBI Taxonomy" id="3225"/>
    <lineage>
        <taxon>Eukaryota</taxon>
        <taxon>Viridiplantae</taxon>
        <taxon>Streptophyta</taxon>
        <taxon>Embryophyta</taxon>
        <taxon>Bryophyta</taxon>
        <taxon>Bryophytina</taxon>
        <taxon>Bryopsida</taxon>
        <taxon>Dicranidae</taxon>
        <taxon>Pseudoditrichales</taxon>
        <taxon>Ditrichaceae</taxon>
        <taxon>Ceratodon</taxon>
    </lineage>
</organism>
<dbReference type="PANTHER" id="PTHR13748">
    <property type="entry name" value="COBW-RELATED"/>
    <property type="match status" value="1"/>
</dbReference>
<comment type="similarity">
    <text evidence="6">Belongs to the SIMIBI class G3E GTPase family. ZNG1 subfamily.</text>
</comment>
<gene>
    <name evidence="10" type="ORF">KC19_1G171200</name>
</gene>
<keyword evidence="5" id="KW-0143">Chaperone</keyword>
<keyword evidence="2" id="KW-0378">Hydrolase</keyword>
<dbReference type="GO" id="GO:0016787">
    <property type="term" value="F:hydrolase activity"/>
    <property type="evidence" value="ECO:0007669"/>
    <property type="project" value="UniProtKB-KW"/>
</dbReference>
<protein>
    <recommendedName>
        <fullName evidence="9">CobW C-terminal domain-containing protein</fullName>
    </recommendedName>
</protein>
<evidence type="ECO:0000256" key="8">
    <source>
        <dbReference type="SAM" id="MobiDB-lite"/>
    </source>
</evidence>
<dbReference type="Pfam" id="PF07683">
    <property type="entry name" value="CobW_C"/>
    <property type="match status" value="1"/>
</dbReference>
<dbReference type="InterPro" id="IPR003495">
    <property type="entry name" value="CobW/HypB/UreG_nucleotide-bd"/>
</dbReference>
<dbReference type="GO" id="GO:0005525">
    <property type="term" value="F:GTP binding"/>
    <property type="evidence" value="ECO:0007669"/>
    <property type="project" value="UniProtKB-KW"/>
</dbReference>
<evidence type="ECO:0000256" key="7">
    <source>
        <dbReference type="ARBA" id="ARBA00049117"/>
    </source>
</evidence>
<dbReference type="GO" id="GO:0005737">
    <property type="term" value="C:cytoplasm"/>
    <property type="evidence" value="ECO:0007669"/>
    <property type="project" value="TreeGrafter"/>
</dbReference>
<keyword evidence="11" id="KW-1185">Reference proteome</keyword>